<organism evidence="2 3">
    <name type="scientific">Oryza sativa subsp. japonica</name>
    <name type="common">Rice</name>
    <dbReference type="NCBI Taxonomy" id="39947"/>
    <lineage>
        <taxon>Eukaryota</taxon>
        <taxon>Viridiplantae</taxon>
        <taxon>Streptophyta</taxon>
        <taxon>Embryophyta</taxon>
        <taxon>Tracheophyta</taxon>
        <taxon>Spermatophyta</taxon>
        <taxon>Magnoliopsida</taxon>
        <taxon>Liliopsida</taxon>
        <taxon>Poales</taxon>
        <taxon>Poaceae</taxon>
        <taxon>BOP clade</taxon>
        <taxon>Oryzoideae</taxon>
        <taxon>Oryzeae</taxon>
        <taxon>Oryzinae</taxon>
        <taxon>Oryza</taxon>
        <taxon>Oryza sativa</taxon>
    </lineage>
</organism>
<dbReference type="PaxDb" id="39947-A0A0P0WXT5"/>
<dbReference type="Gramene" id="Os06t0536200-01">
    <property type="protein sequence ID" value="Os06t0536200-01"/>
    <property type="gene ID" value="Os06g0536200"/>
</dbReference>
<keyword evidence="3" id="KW-1185">Reference proteome</keyword>
<dbReference type="Proteomes" id="UP000059680">
    <property type="component" value="Chromosome 6"/>
</dbReference>
<accession>A0A0P0WXT5</accession>
<evidence type="ECO:0000313" key="3">
    <source>
        <dbReference type="Proteomes" id="UP000059680"/>
    </source>
</evidence>
<reference evidence="2 3" key="3">
    <citation type="journal article" date="2013" name="Rice">
        <title>Improvement of the Oryza sativa Nipponbare reference genome using next generation sequence and optical map data.</title>
        <authorList>
            <person name="Kawahara Y."/>
            <person name="de la Bastide M."/>
            <person name="Hamilton J.P."/>
            <person name="Kanamori H."/>
            <person name="McCombie W.R."/>
            <person name="Ouyang S."/>
            <person name="Schwartz D.C."/>
            <person name="Tanaka T."/>
            <person name="Wu J."/>
            <person name="Zhou S."/>
            <person name="Childs K.L."/>
            <person name="Davidson R.M."/>
            <person name="Lin H."/>
            <person name="Quesada-Ocampo L."/>
            <person name="Vaillancourt B."/>
            <person name="Sakai H."/>
            <person name="Lee S.S."/>
            <person name="Kim J."/>
            <person name="Numa H."/>
            <person name="Itoh T."/>
            <person name="Buell C.R."/>
            <person name="Matsumoto T."/>
        </authorList>
    </citation>
    <scope>NUCLEOTIDE SEQUENCE [LARGE SCALE GENOMIC DNA]</scope>
    <source>
        <strain evidence="3">cv. Nipponbare</strain>
    </source>
</reference>
<evidence type="ECO:0000256" key="1">
    <source>
        <dbReference type="SAM" id="MobiDB-lite"/>
    </source>
</evidence>
<feature type="non-terminal residue" evidence="2">
    <location>
        <position position="1"/>
    </location>
</feature>
<dbReference type="EMBL" id="AP014962">
    <property type="protein sequence ID" value="BAS98098.1"/>
    <property type="molecule type" value="Genomic_DNA"/>
</dbReference>
<protein>
    <submittedName>
        <fullName evidence="2">Os06g0536200 protein</fullName>
    </submittedName>
</protein>
<gene>
    <name evidence="2" type="ordered locus">Os06g0536200</name>
    <name evidence="2" type="ORF">OSNPB_060536200</name>
</gene>
<evidence type="ECO:0000313" key="2">
    <source>
        <dbReference type="EMBL" id="BAS98098.1"/>
    </source>
</evidence>
<feature type="region of interest" description="Disordered" evidence="1">
    <location>
        <begin position="26"/>
        <end position="71"/>
    </location>
</feature>
<dbReference type="AlphaFoldDB" id="A0A0P0WXT5"/>
<reference evidence="3" key="1">
    <citation type="journal article" date="2005" name="Nature">
        <title>The map-based sequence of the rice genome.</title>
        <authorList>
            <consortium name="International rice genome sequencing project (IRGSP)"/>
            <person name="Matsumoto T."/>
            <person name="Wu J."/>
            <person name="Kanamori H."/>
            <person name="Katayose Y."/>
            <person name="Fujisawa M."/>
            <person name="Namiki N."/>
            <person name="Mizuno H."/>
            <person name="Yamamoto K."/>
            <person name="Antonio B.A."/>
            <person name="Baba T."/>
            <person name="Sakata K."/>
            <person name="Nagamura Y."/>
            <person name="Aoki H."/>
            <person name="Arikawa K."/>
            <person name="Arita K."/>
            <person name="Bito T."/>
            <person name="Chiden Y."/>
            <person name="Fujitsuka N."/>
            <person name="Fukunaka R."/>
            <person name="Hamada M."/>
            <person name="Harada C."/>
            <person name="Hayashi A."/>
            <person name="Hijishita S."/>
            <person name="Honda M."/>
            <person name="Hosokawa S."/>
            <person name="Ichikawa Y."/>
            <person name="Idonuma A."/>
            <person name="Iijima M."/>
            <person name="Ikeda M."/>
            <person name="Ikeno M."/>
            <person name="Ito K."/>
            <person name="Ito S."/>
            <person name="Ito T."/>
            <person name="Ito Y."/>
            <person name="Ito Y."/>
            <person name="Iwabuchi A."/>
            <person name="Kamiya K."/>
            <person name="Karasawa W."/>
            <person name="Kurita K."/>
            <person name="Katagiri S."/>
            <person name="Kikuta A."/>
            <person name="Kobayashi H."/>
            <person name="Kobayashi N."/>
            <person name="Machita K."/>
            <person name="Maehara T."/>
            <person name="Masukawa M."/>
            <person name="Mizubayashi T."/>
            <person name="Mukai Y."/>
            <person name="Nagasaki H."/>
            <person name="Nagata Y."/>
            <person name="Naito S."/>
            <person name="Nakashima M."/>
            <person name="Nakama Y."/>
            <person name="Nakamichi Y."/>
            <person name="Nakamura M."/>
            <person name="Meguro A."/>
            <person name="Negishi M."/>
            <person name="Ohta I."/>
            <person name="Ohta T."/>
            <person name="Okamoto M."/>
            <person name="Ono N."/>
            <person name="Saji S."/>
            <person name="Sakaguchi M."/>
            <person name="Sakai K."/>
            <person name="Shibata M."/>
            <person name="Shimokawa T."/>
            <person name="Song J."/>
            <person name="Takazaki Y."/>
            <person name="Terasawa K."/>
            <person name="Tsugane M."/>
            <person name="Tsuji K."/>
            <person name="Ueda S."/>
            <person name="Waki K."/>
            <person name="Yamagata H."/>
            <person name="Yamamoto M."/>
            <person name="Yamamoto S."/>
            <person name="Yamane H."/>
            <person name="Yoshiki S."/>
            <person name="Yoshihara R."/>
            <person name="Yukawa K."/>
            <person name="Zhong H."/>
            <person name="Yano M."/>
            <person name="Yuan Q."/>
            <person name="Ouyang S."/>
            <person name="Liu J."/>
            <person name="Jones K.M."/>
            <person name="Gansberger K."/>
            <person name="Moffat K."/>
            <person name="Hill J."/>
            <person name="Bera J."/>
            <person name="Fadrosh D."/>
            <person name="Jin S."/>
            <person name="Johri S."/>
            <person name="Kim M."/>
            <person name="Overton L."/>
            <person name="Reardon M."/>
            <person name="Tsitrin T."/>
            <person name="Vuong H."/>
            <person name="Weaver B."/>
            <person name="Ciecko A."/>
            <person name="Tallon L."/>
            <person name="Jackson J."/>
            <person name="Pai G."/>
            <person name="Aken S.V."/>
            <person name="Utterback T."/>
            <person name="Reidmuller S."/>
            <person name="Feldblyum T."/>
            <person name="Hsiao J."/>
            <person name="Zismann V."/>
            <person name="Iobst S."/>
            <person name="de Vazeille A.R."/>
            <person name="Buell C.R."/>
            <person name="Ying K."/>
            <person name="Li Y."/>
            <person name="Lu T."/>
            <person name="Huang Y."/>
            <person name="Zhao Q."/>
            <person name="Feng Q."/>
            <person name="Zhang L."/>
            <person name="Zhu J."/>
            <person name="Weng Q."/>
            <person name="Mu J."/>
            <person name="Lu Y."/>
            <person name="Fan D."/>
            <person name="Liu Y."/>
            <person name="Guan J."/>
            <person name="Zhang Y."/>
            <person name="Yu S."/>
            <person name="Liu X."/>
            <person name="Zhang Y."/>
            <person name="Hong G."/>
            <person name="Han B."/>
            <person name="Choisne N."/>
            <person name="Demange N."/>
            <person name="Orjeda G."/>
            <person name="Samain S."/>
            <person name="Cattolico L."/>
            <person name="Pelletier E."/>
            <person name="Couloux A."/>
            <person name="Segurens B."/>
            <person name="Wincker P."/>
            <person name="D'Hont A."/>
            <person name="Scarpelli C."/>
            <person name="Weissenbach J."/>
            <person name="Salanoubat M."/>
            <person name="Quetier F."/>
            <person name="Yu Y."/>
            <person name="Kim H.R."/>
            <person name="Rambo T."/>
            <person name="Currie J."/>
            <person name="Collura K."/>
            <person name="Luo M."/>
            <person name="Yang T."/>
            <person name="Ammiraju J.S.S."/>
            <person name="Engler F."/>
            <person name="Soderlund C."/>
            <person name="Wing R.A."/>
            <person name="Palmer L.E."/>
            <person name="de la Bastide M."/>
            <person name="Spiegel L."/>
            <person name="Nascimento L."/>
            <person name="Zutavern T."/>
            <person name="O'Shaughnessy A."/>
            <person name="Dike S."/>
            <person name="Dedhia N."/>
            <person name="Preston R."/>
            <person name="Balija V."/>
            <person name="McCombie W.R."/>
            <person name="Chow T."/>
            <person name="Chen H."/>
            <person name="Chung M."/>
            <person name="Chen C."/>
            <person name="Shaw J."/>
            <person name="Wu H."/>
            <person name="Hsiao K."/>
            <person name="Chao Y."/>
            <person name="Chu M."/>
            <person name="Cheng C."/>
            <person name="Hour A."/>
            <person name="Lee P."/>
            <person name="Lin S."/>
            <person name="Lin Y."/>
            <person name="Liou J."/>
            <person name="Liu S."/>
            <person name="Hsing Y."/>
            <person name="Raghuvanshi S."/>
            <person name="Mohanty A."/>
            <person name="Bharti A.K."/>
            <person name="Gaur A."/>
            <person name="Gupta V."/>
            <person name="Kumar D."/>
            <person name="Ravi V."/>
            <person name="Vij S."/>
            <person name="Kapur A."/>
            <person name="Khurana P."/>
            <person name="Khurana P."/>
            <person name="Khurana J.P."/>
            <person name="Tyagi A.K."/>
            <person name="Gaikwad K."/>
            <person name="Singh A."/>
            <person name="Dalal V."/>
            <person name="Srivastava S."/>
            <person name="Dixit A."/>
            <person name="Pal A.K."/>
            <person name="Ghazi I.A."/>
            <person name="Yadav M."/>
            <person name="Pandit A."/>
            <person name="Bhargava A."/>
            <person name="Sureshbabu K."/>
            <person name="Batra K."/>
            <person name="Sharma T.R."/>
            <person name="Mohapatra T."/>
            <person name="Singh N.K."/>
            <person name="Messing J."/>
            <person name="Nelson A.B."/>
            <person name="Fuks G."/>
            <person name="Kavchok S."/>
            <person name="Keizer G."/>
            <person name="Linton E."/>
            <person name="Llaca V."/>
            <person name="Song R."/>
            <person name="Tanyolac B."/>
            <person name="Young S."/>
            <person name="Ho-Il K."/>
            <person name="Hahn J.H."/>
            <person name="Sangsakoo G."/>
            <person name="Vanavichit A."/>
            <person name="de Mattos Luiz.A.T."/>
            <person name="Zimmer P.D."/>
            <person name="Malone G."/>
            <person name="Dellagostin O."/>
            <person name="de Oliveira A.C."/>
            <person name="Bevan M."/>
            <person name="Bancroft I."/>
            <person name="Minx P."/>
            <person name="Cordum H."/>
            <person name="Wilson R."/>
            <person name="Cheng Z."/>
            <person name="Jin W."/>
            <person name="Jiang J."/>
            <person name="Leong S.A."/>
            <person name="Iwama H."/>
            <person name="Gojobori T."/>
            <person name="Itoh T."/>
            <person name="Niimura Y."/>
            <person name="Fujii Y."/>
            <person name="Habara T."/>
            <person name="Sakai H."/>
            <person name="Sato Y."/>
            <person name="Wilson G."/>
            <person name="Kumar K."/>
            <person name="McCouch S."/>
            <person name="Juretic N."/>
            <person name="Hoen D."/>
            <person name="Wright S."/>
            <person name="Bruskiewich R."/>
            <person name="Bureau T."/>
            <person name="Miyao A."/>
            <person name="Hirochika H."/>
            <person name="Nishikawa T."/>
            <person name="Kadowaki K."/>
            <person name="Sugiura M."/>
            <person name="Burr B."/>
            <person name="Sasaki T."/>
        </authorList>
    </citation>
    <scope>NUCLEOTIDE SEQUENCE [LARGE SCALE GENOMIC DNA]</scope>
    <source>
        <strain evidence="3">cv. Nipponbare</strain>
    </source>
</reference>
<dbReference type="InParanoid" id="A0A0P0WXT5"/>
<reference evidence="2 3" key="2">
    <citation type="journal article" date="2013" name="Plant Cell Physiol.">
        <title>Rice Annotation Project Database (RAP-DB): an integrative and interactive database for rice genomics.</title>
        <authorList>
            <person name="Sakai H."/>
            <person name="Lee S.S."/>
            <person name="Tanaka T."/>
            <person name="Numa H."/>
            <person name="Kim J."/>
            <person name="Kawahara Y."/>
            <person name="Wakimoto H."/>
            <person name="Yang C.C."/>
            <person name="Iwamoto M."/>
            <person name="Abe T."/>
            <person name="Yamada Y."/>
            <person name="Muto A."/>
            <person name="Inokuchi H."/>
            <person name="Ikemura T."/>
            <person name="Matsumoto T."/>
            <person name="Sasaki T."/>
            <person name="Itoh T."/>
        </authorList>
    </citation>
    <scope>NUCLEOTIDE SEQUENCE [LARGE SCALE GENOMIC DNA]</scope>
    <source>
        <strain evidence="3">cv. Nipponbare</strain>
    </source>
</reference>
<proteinExistence type="predicted"/>
<sequence>ARLPAATIAHSCVTSSPLRTRWRRRRRLSPPAFCRPQPPTERRLPSAPAGRSPVPHADLVESSSGSSKRSAWIPVGCSQGSARLLGCLIFFFRGDLAV</sequence>
<name>A0A0P0WXT5_ORYSJ</name>